<dbReference type="PANTHER" id="PTHR43669">
    <property type="entry name" value="5-KETO-D-GLUCONATE 5-REDUCTASE"/>
    <property type="match status" value="1"/>
</dbReference>
<keyword evidence="2" id="KW-0560">Oxidoreductase</keyword>
<protein>
    <submittedName>
        <fullName evidence="3">Uncharacterized protein</fullName>
    </submittedName>
</protein>
<evidence type="ECO:0000313" key="3">
    <source>
        <dbReference type="EMBL" id="KAJ9607240.1"/>
    </source>
</evidence>
<organism evidence="3 4">
    <name type="scientific">Cladophialophora chaetospira</name>
    <dbReference type="NCBI Taxonomy" id="386627"/>
    <lineage>
        <taxon>Eukaryota</taxon>
        <taxon>Fungi</taxon>
        <taxon>Dikarya</taxon>
        <taxon>Ascomycota</taxon>
        <taxon>Pezizomycotina</taxon>
        <taxon>Eurotiomycetes</taxon>
        <taxon>Chaetothyriomycetidae</taxon>
        <taxon>Chaetothyriales</taxon>
        <taxon>Herpotrichiellaceae</taxon>
        <taxon>Cladophialophora</taxon>
    </lineage>
</organism>
<reference evidence="3" key="1">
    <citation type="submission" date="2022-10" db="EMBL/GenBank/DDBJ databases">
        <title>Culturing micro-colonial fungi from biological soil crusts in the Mojave desert and describing Neophaeococcomyces mojavensis, and introducing the new genera and species Taxawa tesnikishii.</title>
        <authorList>
            <person name="Kurbessoian T."/>
            <person name="Stajich J.E."/>
        </authorList>
    </citation>
    <scope>NUCLEOTIDE SEQUENCE</scope>
    <source>
        <strain evidence="3">TK_41</strain>
    </source>
</reference>
<evidence type="ECO:0000256" key="1">
    <source>
        <dbReference type="ARBA" id="ARBA00006484"/>
    </source>
</evidence>
<evidence type="ECO:0000256" key="2">
    <source>
        <dbReference type="ARBA" id="ARBA00023002"/>
    </source>
</evidence>
<dbReference type="AlphaFoldDB" id="A0AA39CGC7"/>
<accession>A0AA39CGC7</accession>
<evidence type="ECO:0000313" key="4">
    <source>
        <dbReference type="Proteomes" id="UP001172673"/>
    </source>
</evidence>
<dbReference type="InterPro" id="IPR036291">
    <property type="entry name" value="NAD(P)-bd_dom_sf"/>
</dbReference>
<dbReference type="Proteomes" id="UP001172673">
    <property type="component" value="Unassembled WGS sequence"/>
</dbReference>
<dbReference type="PANTHER" id="PTHR43669:SF4">
    <property type="entry name" value="SHORT-CHAIN DEHYDROGENASE"/>
    <property type="match status" value="1"/>
</dbReference>
<sequence>MSTSQSIRPIVLILGAGPNIGSSIAKLFLSNGYRVALVARSLKTGTPAGDTLEVQGDLSKLSCIPESFRVVREVWGHPSVVVYNGMFTRPPVLISADDPVGASRTHLSPDDPLGDGFSLETFQRDMTVNATNALGAAQHAVEGFKALPATAAKAFFYTGNKLNVMPSPGVLFFGMGKIAAAHMIWECSVAYRDRGFKFYYTDERFPDGRATRGAMSGEARAKLYLDLVQNPEHLAWHHTFVKDVGYVDFREIDRKADMEGRYE</sequence>
<gene>
    <name evidence="3" type="ORF">H2200_008312</name>
</gene>
<proteinExistence type="inferred from homology"/>
<name>A0AA39CGC7_9EURO</name>
<dbReference type="Gene3D" id="3.40.50.720">
    <property type="entry name" value="NAD(P)-binding Rossmann-like Domain"/>
    <property type="match status" value="1"/>
</dbReference>
<comment type="caution">
    <text evidence="3">The sequence shown here is derived from an EMBL/GenBank/DDBJ whole genome shotgun (WGS) entry which is preliminary data.</text>
</comment>
<dbReference type="GO" id="GO:0016491">
    <property type="term" value="F:oxidoreductase activity"/>
    <property type="evidence" value="ECO:0007669"/>
    <property type="project" value="UniProtKB-KW"/>
</dbReference>
<keyword evidence="4" id="KW-1185">Reference proteome</keyword>
<dbReference type="SUPFAM" id="SSF51735">
    <property type="entry name" value="NAD(P)-binding Rossmann-fold domains"/>
    <property type="match status" value="1"/>
</dbReference>
<comment type="similarity">
    <text evidence="1">Belongs to the short-chain dehydrogenases/reductases (SDR) family.</text>
</comment>
<dbReference type="EMBL" id="JAPDRK010000012">
    <property type="protein sequence ID" value="KAJ9607240.1"/>
    <property type="molecule type" value="Genomic_DNA"/>
</dbReference>